<dbReference type="InterPro" id="IPR025194">
    <property type="entry name" value="RodZ-like_C"/>
</dbReference>
<evidence type="ECO:0000313" key="4">
    <source>
        <dbReference type="EMBL" id="MFD1888319.1"/>
    </source>
</evidence>
<dbReference type="InterPro" id="IPR001387">
    <property type="entry name" value="Cro/C1-type_HTH"/>
</dbReference>
<feature type="transmembrane region" description="Helical" evidence="2">
    <location>
        <begin position="109"/>
        <end position="130"/>
    </location>
</feature>
<comment type="caution">
    <text evidence="4">The sequence shown here is derived from an EMBL/GenBank/DDBJ whole genome shotgun (WGS) entry which is preliminary data.</text>
</comment>
<dbReference type="SUPFAM" id="SSF47413">
    <property type="entry name" value="lambda repressor-like DNA-binding domains"/>
    <property type="match status" value="1"/>
</dbReference>
<accession>A0ABW4RRQ0</accession>
<dbReference type="SMART" id="SM00530">
    <property type="entry name" value="HTH_XRE"/>
    <property type="match status" value="1"/>
</dbReference>
<dbReference type="Proteomes" id="UP001597233">
    <property type="component" value="Unassembled WGS sequence"/>
</dbReference>
<dbReference type="RefSeq" id="WP_347323041.1">
    <property type="nucleotide sequence ID" value="NZ_JBCGUH010000001.1"/>
</dbReference>
<protein>
    <submittedName>
        <fullName evidence="4">Helix-turn-helix domain-containing protein</fullName>
    </submittedName>
</protein>
<dbReference type="InterPro" id="IPR010982">
    <property type="entry name" value="Lambda_DNA-bd_dom_sf"/>
</dbReference>
<evidence type="ECO:0000313" key="5">
    <source>
        <dbReference type="Proteomes" id="UP001597233"/>
    </source>
</evidence>
<feature type="compositionally biased region" description="Gly residues" evidence="1">
    <location>
        <begin position="172"/>
        <end position="186"/>
    </location>
</feature>
<keyword evidence="5" id="KW-1185">Reference proteome</keyword>
<proteinExistence type="predicted"/>
<gene>
    <name evidence="4" type="ORF">ACFSC9_22795</name>
</gene>
<dbReference type="CDD" id="cd00093">
    <property type="entry name" value="HTH_XRE"/>
    <property type="match status" value="1"/>
</dbReference>
<feature type="domain" description="HTH cro/C1-type" evidence="3">
    <location>
        <begin position="7"/>
        <end position="68"/>
    </location>
</feature>
<dbReference type="PANTHER" id="PTHR34475:SF1">
    <property type="entry name" value="CYTOSKELETON PROTEIN RODZ"/>
    <property type="match status" value="1"/>
</dbReference>
<name>A0ABW4RRQ0_9BACL</name>
<keyword evidence="2" id="KW-0472">Membrane</keyword>
<feature type="compositionally biased region" description="Polar residues" evidence="1">
    <location>
        <begin position="223"/>
        <end position="236"/>
    </location>
</feature>
<keyword evidence="2" id="KW-1133">Transmembrane helix</keyword>
<dbReference type="Pfam" id="PF13413">
    <property type="entry name" value="HTH_25"/>
    <property type="match status" value="1"/>
</dbReference>
<evidence type="ECO:0000256" key="1">
    <source>
        <dbReference type="SAM" id="MobiDB-lite"/>
    </source>
</evidence>
<keyword evidence="2" id="KW-0812">Transmembrane</keyword>
<dbReference type="EMBL" id="JBHUEH010000032">
    <property type="protein sequence ID" value="MFD1888319.1"/>
    <property type="molecule type" value="Genomic_DNA"/>
</dbReference>
<feature type="compositionally biased region" description="Low complexity" evidence="1">
    <location>
        <begin position="159"/>
        <end position="171"/>
    </location>
</feature>
<dbReference type="PANTHER" id="PTHR34475">
    <property type="match status" value="1"/>
</dbReference>
<dbReference type="Pfam" id="PF13464">
    <property type="entry name" value="RodZ_C"/>
    <property type="match status" value="1"/>
</dbReference>
<reference evidence="5" key="1">
    <citation type="journal article" date="2019" name="Int. J. Syst. Evol. Microbiol.">
        <title>The Global Catalogue of Microorganisms (GCM) 10K type strain sequencing project: providing services to taxonomists for standard genome sequencing and annotation.</title>
        <authorList>
            <consortium name="The Broad Institute Genomics Platform"/>
            <consortium name="The Broad Institute Genome Sequencing Center for Infectious Disease"/>
            <person name="Wu L."/>
            <person name="Ma J."/>
        </authorList>
    </citation>
    <scope>NUCLEOTIDE SEQUENCE [LARGE SCALE GENOMIC DNA]</scope>
    <source>
        <strain evidence="5">CCUG 54950</strain>
    </source>
</reference>
<feature type="region of interest" description="Disordered" evidence="1">
    <location>
        <begin position="331"/>
        <end position="369"/>
    </location>
</feature>
<dbReference type="Gene3D" id="1.10.260.40">
    <property type="entry name" value="lambda repressor-like DNA-binding domains"/>
    <property type="match status" value="1"/>
</dbReference>
<dbReference type="InterPro" id="IPR050400">
    <property type="entry name" value="Bact_Cytoskel_RodZ"/>
</dbReference>
<organism evidence="4 5">
    <name type="scientific">Paenibacillus wenxiniae</name>
    <dbReference type="NCBI Taxonomy" id="1636843"/>
    <lineage>
        <taxon>Bacteria</taxon>
        <taxon>Bacillati</taxon>
        <taxon>Bacillota</taxon>
        <taxon>Bacilli</taxon>
        <taxon>Bacillales</taxon>
        <taxon>Paenibacillaceae</taxon>
        <taxon>Paenibacillus</taxon>
    </lineage>
</organism>
<feature type="compositionally biased region" description="Low complexity" evidence="1">
    <location>
        <begin position="335"/>
        <end position="369"/>
    </location>
</feature>
<feature type="compositionally biased region" description="Low complexity" evidence="1">
    <location>
        <begin position="187"/>
        <end position="222"/>
    </location>
</feature>
<feature type="region of interest" description="Disordered" evidence="1">
    <location>
        <begin position="140"/>
        <end position="236"/>
    </location>
</feature>
<evidence type="ECO:0000256" key="2">
    <source>
        <dbReference type="SAM" id="Phobius"/>
    </source>
</evidence>
<evidence type="ECO:0000259" key="3">
    <source>
        <dbReference type="SMART" id="SM00530"/>
    </source>
</evidence>
<sequence length="369" mass="38911">MSDLGRQLRDARLARGLSLDDVQEMTKIRKRYLEAIEAGDFKVLPGSFYVRAFIKTYAEAVGISPDELLQEHQDLVPEPETAEPVMEPVVQPRRAARRNAATASRSGKLLSTILMWTFPILIIVLVWVFVIKQNAAPQIAENKPTGQQQQQGNTGGGTTTPPSSTNTTPESSGGGTTSQPTGGGTPSTGESTEGTTNGEATGTTEGTPEGTPEGTTEGGTTTDASSTPVVTESGKQGRNTIFDVNYTGADTVKVNIQATGQSWLEVYKSDNSSGERLFFNNTESGQSLSYDLTDSGLYIKSGNSRATNITINGQPITDGKATSRIVLKLVKEAPSTDTTTGTDTTTDGTTTDSNSDSTSTDSESTSSGN</sequence>